<evidence type="ECO:0000256" key="2">
    <source>
        <dbReference type="ARBA" id="ARBA00022763"/>
    </source>
</evidence>
<dbReference type="InterPro" id="IPR036890">
    <property type="entry name" value="HATPase_C_sf"/>
</dbReference>
<dbReference type="PROSITE" id="PS00058">
    <property type="entry name" value="DNA_MISMATCH_REPAIR_1"/>
    <property type="match status" value="1"/>
</dbReference>
<evidence type="ECO:0000259" key="7">
    <source>
        <dbReference type="SMART" id="SM01340"/>
    </source>
</evidence>
<dbReference type="SUPFAM" id="SSF55874">
    <property type="entry name" value="ATPase domain of HSP90 chaperone/DNA topoisomerase II/histidine kinase"/>
    <property type="match status" value="1"/>
</dbReference>
<dbReference type="Gene3D" id="3.30.230.10">
    <property type="match status" value="1"/>
</dbReference>
<dbReference type="InterPro" id="IPR042120">
    <property type="entry name" value="MutL_C_dimsub"/>
</dbReference>
<dbReference type="PANTHER" id="PTHR10073:SF12">
    <property type="entry name" value="DNA MISMATCH REPAIR PROTEIN MLH1"/>
    <property type="match status" value="1"/>
</dbReference>
<dbReference type="GO" id="GO:0016887">
    <property type="term" value="F:ATP hydrolysis activity"/>
    <property type="evidence" value="ECO:0007669"/>
    <property type="project" value="InterPro"/>
</dbReference>
<dbReference type="CDD" id="cd16926">
    <property type="entry name" value="HATPase_MutL-MLH-PMS-like"/>
    <property type="match status" value="1"/>
</dbReference>
<feature type="compositionally biased region" description="Basic and acidic residues" evidence="5">
    <location>
        <begin position="361"/>
        <end position="370"/>
    </location>
</feature>
<dbReference type="NCBIfam" id="TIGR00585">
    <property type="entry name" value="mutl"/>
    <property type="match status" value="1"/>
</dbReference>
<keyword evidence="9" id="KW-1185">Reference proteome</keyword>
<dbReference type="AlphaFoldDB" id="A0A6A8GCJ7"/>
<dbReference type="InterPro" id="IPR014721">
    <property type="entry name" value="Ribsml_uS5_D2-typ_fold_subgr"/>
</dbReference>
<keyword evidence="8" id="KW-0378">Hydrolase</keyword>
<dbReference type="SUPFAM" id="SSF118116">
    <property type="entry name" value="DNA mismatch repair protein MutL"/>
    <property type="match status" value="1"/>
</dbReference>
<dbReference type="InterPro" id="IPR013507">
    <property type="entry name" value="DNA_mismatch_S5_2-like"/>
</dbReference>
<evidence type="ECO:0000256" key="4">
    <source>
        <dbReference type="HAMAP-Rule" id="MF_00149"/>
    </source>
</evidence>
<keyword evidence="8" id="KW-0540">Nuclease</keyword>
<dbReference type="Pfam" id="PF13589">
    <property type="entry name" value="HATPase_c_3"/>
    <property type="match status" value="1"/>
</dbReference>
<feature type="compositionally biased region" description="Low complexity" evidence="5">
    <location>
        <begin position="401"/>
        <end position="428"/>
    </location>
</feature>
<dbReference type="Pfam" id="PF01119">
    <property type="entry name" value="DNA_mis_repair"/>
    <property type="match status" value="1"/>
</dbReference>
<dbReference type="InterPro" id="IPR042121">
    <property type="entry name" value="MutL_C_regsub"/>
</dbReference>
<sequence length="718" mass="77050">MTSIQQLDAKTIDRIAAGEVVERPASVVKELVENSLDADATRVSVAVDSGGVDGIRIRDDGVGMTEEELELCVREHTTSKISDIEDLEAGIGTLGFRGEALHTIGAVSRMTIRSKPRGGDVGTELRYEGGEVESVRPAGCPEGTVVEVDDLFYNTPARRKFLKTTATEFDHVNTVVTHYALANPDIAVSLEHDDREVFATEGRGDLQSTVLSVYGREVAESMVPVEHDAPGVSVSGLVSHPETTRSTRDYLSTFVNDRYVTDRVLREAVLDAYGGQLDADRYPFAVLFVDVAPDAVDVNVHPRKMEVRWDEEAQVKRDVTEAVEDALLNHGLVRSSAPRGLSKADETPVAPGDVGDDDAETDPHDVRETVDADADDGGSSAHDRPTAREVQSAREDRHVTADSTESSASPSADTSSTPESSPSSSQSTPPTPPREYDLAPGPETTEQSSFDTEPTGSSGSASEASADGASSQSDSSSPPAGDASRGQPRRITAPTTQRDLSGEEASLTPEFESLPSMRILGQLLDTYIVAETSEELVLVDQHAADERVNYERLKGEVEGDTPTQALAEPVELELTAREAALFEEYSDALAQVGFHAGRTDDRTVTVRTVPAVFDAALDPGLVRDALTAFVREEADGGQQTVDAVADDLLADLACYPSITGNTSLREGSVLDLLSALDACDNPYACPHGRPVVIEFDREEIEARFERDYPGHGGRRAED</sequence>
<dbReference type="GO" id="GO:0030983">
    <property type="term" value="F:mismatched DNA binding"/>
    <property type="evidence" value="ECO:0007669"/>
    <property type="project" value="InterPro"/>
</dbReference>
<gene>
    <name evidence="4 8" type="primary">mutL</name>
    <name evidence="8" type="ORF">GJR96_02620</name>
</gene>
<feature type="region of interest" description="Disordered" evidence="5">
    <location>
        <begin position="337"/>
        <end position="509"/>
    </location>
</feature>
<feature type="compositionally biased region" description="Polar residues" evidence="5">
    <location>
        <begin position="444"/>
        <end position="455"/>
    </location>
</feature>
<dbReference type="GO" id="GO:0140664">
    <property type="term" value="F:ATP-dependent DNA damage sensor activity"/>
    <property type="evidence" value="ECO:0007669"/>
    <property type="project" value="InterPro"/>
</dbReference>
<dbReference type="GO" id="GO:0032300">
    <property type="term" value="C:mismatch repair complex"/>
    <property type="evidence" value="ECO:0007669"/>
    <property type="project" value="InterPro"/>
</dbReference>
<dbReference type="HAMAP" id="MF_00149">
    <property type="entry name" value="DNA_mis_repair"/>
    <property type="match status" value="1"/>
</dbReference>
<comment type="similarity">
    <text evidence="1 4">Belongs to the DNA mismatch repair MutL/HexB family.</text>
</comment>
<dbReference type="InterPro" id="IPR014790">
    <property type="entry name" value="MutL_C"/>
</dbReference>
<dbReference type="PANTHER" id="PTHR10073">
    <property type="entry name" value="DNA MISMATCH REPAIR PROTEIN MLH, PMS, MUTL"/>
    <property type="match status" value="1"/>
</dbReference>
<feature type="domain" description="DNA mismatch repair protein S5" evidence="7">
    <location>
        <begin position="210"/>
        <end position="328"/>
    </location>
</feature>
<protein>
    <recommendedName>
        <fullName evidence="4">DNA mismatch repair protein MutL</fullName>
    </recommendedName>
</protein>
<dbReference type="InterPro" id="IPR014762">
    <property type="entry name" value="DNA_mismatch_repair_CS"/>
</dbReference>
<evidence type="ECO:0000256" key="5">
    <source>
        <dbReference type="SAM" id="MobiDB-lite"/>
    </source>
</evidence>
<dbReference type="Gene3D" id="3.30.565.10">
    <property type="entry name" value="Histidine kinase-like ATPase, C-terminal domain"/>
    <property type="match status" value="1"/>
</dbReference>
<dbReference type="Gene3D" id="3.30.1370.100">
    <property type="entry name" value="MutL, C-terminal domain, regulatory subdomain"/>
    <property type="match status" value="1"/>
</dbReference>
<comment type="caution">
    <text evidence="8">The sequence shown here is derived from an EMBL/GenBank/DDBJ whole genome shotgun (WGS) entry which is preliminary data.</text>
</comment>
<keyword evidence="2 4" id="KW-0227">DNA damage</keyword>
<accession>A0A6A8GCJ7</accession>
<feature type="domain" description="MutL C-terminal dimerisation" evidence="6">
    <location>
        <begin position="519"/>
        <end position="664"/>
    </location>
</feature>
<dbReference type="SMART" id="SM00853">
    <property type="entry name" value="MutL_C"/>
    <property type="match status" value="1"/>
</dbReference>
<evidence type="ECO:0000259" key="6">
    <source>
        <dbReference type="SMART" id="SM00853"/>
    </source>
</evidence>
<name>A0A6A8GCJ7_9EURY</name>
<keyword evidence="3 4" id="KW-0234">DNA repair</keyword>
<dbReference type="SUPFAM" id="SSF54211">
    <property type="entry name" value="Ribosomal protein S5 domain 2-like"/>
    <property type="match status" value="1"/>
</dbReference>
<evidence type="ECO:0000313" key="9">
    <source>
        <dbReference type="Proteomes" id="UP000439022"/>
    </source>
</evidence>
<dbReference type="InterPro" id="IPR020667">
    <property type="entry name" value="DNA_mismatch_repair_MutL"/>
</dbReference>
<dbReference type="Gene3D" id="3.30.1540.20">
    <property type="entry name" value="MutL, C-terminal domain, dimerisation subdomain"/>
    <property type="match status" value="1"/>
</dbReference>
<organism evidence="8 9">
    <name type="scientific">Haloferax litoreum</name>
    <dbReference type="NCBI Taxonomy" id="2666140"/>
    <lineage>
        <taxon>Archaea</taxon>
        <taxon>Methanobacteriati</taxon>
        <taxon>Methanobacteriota</taxon>
        <taxon>Stenosarchaea group</taxon>
        <taxon>Halobacteria</taxon>
        <taxon>Halobacteriales</taxon>
        <taxon>Haloferacaceae</taxon>
        <taxon>Haloferax</taxon>
    </lineage>
</organism>
<dbReference type="InterPro" id="IPR020568">
    <property type="entry name" value="Ribosomal_Su5_D2-typ_SF"/>
</dbReference>
<dbReference type="GO" id="GO:0004519">
    <property type="term" value="F:endonuclease activity"/>
    <property type="evidence" value="ECO:0007669"/>
    <property type="project" value="UniProtKB-KW"/>
</dbReference>
<dbReference type="FunFam" id="3.30.565.10:FF:000003">
    <property type="entry name" value="DNA mismatch repair endonuclease MutL"/>
    <property type="match status" value="1"/>
</dbReference>
<dbReference type="GO" id="GO:0005524">
    <property type="term" value="F:ATP binding"/>
    <property type="evidence" value="ECO:0007669"/>
    <property type="project" value="InterPro"/>
</dbReference>
<comment type="function">
    <text evidence="4">This protein is involved in the repair of mismatches in DNA. It is required for dam-dependent methyl-directed DNA mismatch repair. May act as a 'molecular matchmaker', a protein that promotes the formation of a stable complex between two or more DNA-binding proteins in an ATP-dependent manner without itself being part of a final effector complex.</text>
</comment>
<evidence type="ECO:0000313" key="8">
    <source>
        <dbReference type="EMBL" id="MRX20858.1"/>
    </source>
</evidence>
<dbReference type="InterPro" id="IPR002099">
    <property type="entry name" value="MutL/Mlh/PMS"/>
</dbReference>
<reference evidence="8 9" key="1">
    <citation type="submission" date="2019-11" db="EMBL/GenBank/DDBJ databases">
        <title>Whole genome sequence of Haloferax sp. MBLA0076.</title>
        <authorList>
            <person name="Seo M.-J."/>
            <person name="Cho E.-S."/>
        </authorList>
    </citation>
    <scope>NUCLEOTIDE SEQUENCE [LARGE SCALE GENOMIC DNA]</scope>
    <source>
        <strain evidence="8 9">MBLA0076</strain>
    </source>
</reference>
<proteinExistence type="inferred from homology"/>
<dbReference type="InterPro" id="IPR038973">
    <property type="entry name" value="MutL/Mlh/Pms-like"/>
</dbReference>
<dbReference type="Proteomes" id="UP000439022">
    <property type="component" value="Unassembled WGS sequence"/>
</dbReference>
<dbReference type="GO" id="GO:0006298">
    <property type="term" value="P:mismatch repair"/>
    <property type="evidence" value="ECO:0007669"/>
    <property type="project" value="UniProtKB-UniRule"/>
</dbReference>
<dbReference type="CDD" id="cd00782">
    <property type="entry name" value="MutL_Trans"/>
    <property type="match status" value="1"/>
</dbReference>
<keyword evidence="8" id="KW-0255">Endonuclease</keyword>
<dbReference type="Pfam" id="PF08676">
    <property type="entry name" value="MutL_C"/>
    <property type="match status" value="1"/>
</dbReference>
<feature type="compositionally biased region" description="Low complexity" evidence="5">
    <location>
        <begin position="456"/>
        <end position="484"/>
    </location>
</feature>
<evidence type="ECO:0000256" key="3">
    <source>
        <dbReference type="ARBA" id="ARBA00023204"/>
    </source>
</evidence>
<feature type="compositionally biased region" description="Basic and acidic residues" evidence="5">
    <location>
        <begin position="381"/>
        <end position="400"/>
    </location>
</feature>
<dbReference type="InterPro" id="IPR037198">
    <property type="entry name" value="MutL_C_sf"/>
</dbReference>
<evidence type="ECO:0000256" key="1">
    <source>
        <dbReference type="ARBA" id="ARBA00006082"/>
    </source>
</evidence>
<dbReference type="RefSeq" id="WP_151161511.1">
    <property type="nucleotide sequence ID" value="NZ_WKJO01000001.1"/>
</dbReference>
<dbReference type="SMART" id="SM01340">
    <property type="entry name" value="DNA_mis_repair"/>
    <property type="match status" value="1"/>
</dbReference>
<dbReference type="EMBL" id="WKJO01000001">
    <property type="protein sequence ID" value="MRX20858.1"/>
    <property type="molecule type" value="Genomic_DNA"/>
</dbReference>